<dbReference type="PANTHER" id="PTHR24394">
    <property type="entry name" value="ZINC FINGER PROTEIN"/>
    <property type="match status" value="1"/>
</dbReference>
<keyword evidence="9" id="KW-0238">DNA-binding</keyword>
<evidence type="ECO:0000256" key="6">
    <source>
        <dbReference type="ARBA" id="ARBA00022771"/>
    </source>
</evidence>
<keyword evidence="10" id="KW-0804">Transcription</keyword>
<keyword evidence="11" id="KW-0539">Nucleus</keyword>
<keyword evidence="7" id="KW-0862">Zinc</keyword>
<feature type="domain" description="C2H2-type" evidence="14">
    <location>
        <begin position="273"/>
        <end position="300"/>
    </location>
</feature>
<reference evidence="15" key="2">
    <citation type="journal article" date="2015" name="J. Proteomics">
        <title>Sexual differences in the sialomes of the zebra tick, Rhipicephalus pulchellus.</title>
        <authorList>
            <person name="Tan A.W."/>
            <person name="Francischetti I.M."/>
            <person name="Slovak M."/>
            <person name="Kini R.M."/>
            <person name="Ribeiro J.M."/>
        </authorList>
    </citation>
    <scope>NUCLEOTIDE SEQUENCE</scope>
    <source>
        <tissue evidence="15">Salivary gland</tissue>
    </source>
</reference>
<evidence type="ECO:0000256" key="9">
    <source>
        <dbReference type="ARBA" id="ARBA00023125"/>
    </source>
</evidence>
<proteinExistence type="evidence at transcript level"/>
<feature type="domain" description="C2H2-type" evidence="14">
    <location>
        <begin position="245"/>
        <end position="272"/>
    </location>
</feature>
<evidence type="ECO:0000256" key="11">
    <source>
        <dbReference type="ARBA" id="ARBA00023242"/>
    </source>
</evidence>
<evidence type="ECO:0000256" key="3">
    <source>
        <dbReference type="ARBA" id="ARBA00006991"/>
    </source>
</evidence>
<evidence type="ECO:0000256" key="7">
    <source>
        <dbReference type="ARBA" id="ARBA00022833"/>
    </source>
</evidence>
<keyword evidence="5" id="KW-0677">Repeat</keyword>
<keyword evidence="8" id="KW-0805">Transcription regulation</keyword>
<dbReference type="SUPFAM" id="SSF57667">
    <property type="entry name" value="beta-beta-alpha zinc fingers"/>
    <property type="match status" value="5"/>
</dbReference>
<dbReference type="InterPro" id="IPR036236">
    <property type="entry name" value="Znf_C2H2_sf"/>
</dbReference>
<feature type="domain" description="C2H2-type" evidence="14">
    <location>
        <begin position="301"/>
        <end position="328"/>
    </location>
</feature>
<evidence type="ECO:0000256" key="8">
    <source>
        <dbReference type="ARBA" id="ARBA00023015"/>
    </source>
</evidence>
<feature type="domain" description="C2H2-type" evidence="14">
    <location>
        <begin position="357"/>
        <end position="385"/>
    </location>
</feature>
<feature type="domain" description="C2H2-type" evidence="14">
    <location>
        <begin position="217"/>
        <end position="244"/>
    </location>
</feature>
<dbReference type="PANTHER" id="PTHR24394:SF48">
    <property type="entry name" value="ZINC FINGER PROTEIN 771"/>
    <property type="match status" value="1"/>
</dbReference>
<evidence type="ECO:0000256" key="13">
    <source>
        <dbReference type="SAM" id="MobiDB-lite"/>
    </source>
</evidence>
<dbReference type="GO" id="GO:0005634">
    <property type="term" value="C:nucleus"/>
    <property type="evidence" value="ECO:0007669"/>
    <property type="project" value="UniProtKB-SubCell"/>
</dbReference>
<dbReference type="EMBL" id="GACK01009047">
    <property type="protein sequence ID" value="JAA55987.1"/>
    <property type="molecule type" value="mRNA"/>
</dbReference>
<dbReference type="InterPro" id="IPR013087">
    <property type="entry name" value="Znf_C2H2_type"/>
</dbReference>
<dbReference type="GO" id="GO:0008270">
    <property type="term" value="F:zinc ion binding"/>
    <property type="evidence" value="ECO:0007669"/>
    <property type="project" value="UniProtKB-KW"/>
</dbReference>
<keyword evidence="4" id="KW-0479">Metal-binding</keyword>
<evidence type="ECO:0000256" key="12">
    <source>
        <dbReference type="PROSITE-ProRule" id="PRU00042"/>
    </source>
</evidence>
<comment type="subcellular location">
    <subcellularLocation>
        <location evidence="2">Nucleus</location>
    </subcellularLocation>
</comment>
<reference evidence="15" key="1">
    <citation type="submission" date="2012-11" db="EMBL/GenBank/DDBJ databases">
        <authorList>
            <person name="Lucero-Rivera Y.E."/>
            <person name="Tovar-Ramirez D."/>
        </authorList>
    </citation>
    <scope>NUCLEOTIDE SEQUENCE</scope>
    <source>
        <tissue evidence="15">Salivary gland</tissue>
    </source>
</reference>
<comment type="similarity">
    <text evidence="3">Belongs to the krueppel C2H2-type zinc-finger protein family.</text>
</comment>
<dbReference type="FunFam" id="3.30.160.60:FF:002343">
    <property type="entry name" value="Zinc finger protein 33A"/>
    <property type="match status" value="3"/>
</dbReference>
<dbReference type="Pfam" id="PF00096">
    <property type="entry name" value="zf-C2H2"/>
    <property type="match status" value="5"/>
</dbReference>
<feature type="domain" description="C2H2-type" evidence="14">
    <location>
        <begin position="189"/>
        <end position="216"/>
    </location>
</feature>
<organism evidence="15">
    <name type="scientific">Rhipicephalus pulchellus</name>
    <name type="common">Yellow backed tick</name>
    <name type="synonym">Dermacentor pulchellus</name>
    <dbReference type="NCBI Taxonomy" id="72859"/>
    <lineage>
        <taxon>Eukaryota</taxon>
        <taxon>Metazoa</taxon>
        <taxon>Ecdysozoa</taxon>
        <taxon>Arthropoda</taxon>
        <taxon>Chelicerata</taxon>
        <taxon>Arachnida</taxon>
        <taxon>Acari</taxon>
        <taxon>Parasitiformes</taxon>
        <taxon>Ixodida</taxon>
        <taxon>Ixodoidea</taxon>
        <taxon>Ixodidae</taxon>
        <taxon>Rhipicephalinae</taxon>
        <taxon>Rhipicephalus</taxon>
        <taxon>Rhipicephalus</taxon>
    </lineage>
</organism>
<dbReference type="PROSITE" id="PS00028">
    <property type="entry name" value="ZINC_FINGER_C2H2_1"/>
    <property type="match status" value="7"/>
</dbReference>
<dbReference type="GO" id="GO:0042802">
    <property type="term" value="F:identical protein binding"/>
    <property type="evidence" value="ECO:0007669"/>
    <property type="project" value="UniProtKB-ARBA"/>
</dbReference>
<dbReference type="FunFam" id="3.30.160.60:FF:000508">
    <property type="entry name" value="Myeloid zinc finger 1"/>
    <property type="match status" value="2"/>
</dbReference>
<evidence type="ECO:0000256" key="5">
    <source>
        <dbReference type="ARBA" id="ARBA00022737"/>
    </source>
</evidence>
<name>L7LWL1_RHIPC</name>
<evidence type="ECO:0000256" key="2">
    <source>
        <dbReference type="ARBA" id="ARBA00004123"/>
    </source>
</evidence>
<accession>L7LWL1</accession>
<dbReference type="AlphaFoldDB" id="L7LWL1"/>
<evidence type="ECO:0000256" key="1">
    <source>
        <dbReference type="ARBA" id="ARBA00003767"/>
    </source>
</evidence>
<feature type="region of interest" description="Disordered" evidence="13">
    <location>
        <begin position="86"/>
        <end position="105"/>
    </location>
</feature>
<dbReference type="GO" id="GO:0003677">
    <property type="term" value="F:DNA binding"/>
    <property type="evidence" value="ECO:0007669"/>
    <property type="project" value="UniProtKB-KW"/>
</dbReference>
<dbReference type="SMART" id="SM00355">
    <property type="entry name" value="ZnF_C2H2"/>
    <property type="match status" value="8"/>
</dbReference>
<evidence type="ECO:0000259" key="14">
    <source>
        <dbReference type="PROSITE" id="PS50157"/>
    </source>
</evidence>
<comment type="function">
    <text evidence="1">May be involved in transcriptional regulation.</text>
</comment>
<protein>
    <submittedName>
        <fullName evidence="15">Putative zinc finger protein</fullName>
    </submittedName>
</protein>
<dbReference type="PROSITE" id="PS50157">
    <property type="entry name" value="ZINC_FINGER_C2H2_2"/>
    <property type="match status" value="7"/>
</dbReference>
<dbReference type="GO" id="GO:0000981">
    <property type="term" value="F:DNA-binding transcription factor activity, RNA polymerase II-specific"/>
    <property type="evidence" value="ECO:0007669"/>
    <property type="project" value="TreeGrafter"/>
</dbReference>
<keyword evidence="6 12" id="KW-0863">Zinc-finger</keyword>
<feature type="domain" description="C2H2-type" evidence="14">
    <location>
        <begin position="329"/>
        <end position="356"/>
    </location>
</feature>
<dbReference type="FunFam" id="3.30.160.60:FF:000097">
    <property type="entry name" value="Zinc finger protein"/>
    <property type="match status" value="1"/>
</dbReference>
<evidence type="ECO:0000313" key="15">
    <source>
        <dbReference type="EMBL" id="JAA55987.1"/>
    </source>
</evidence>
<sequence length="385" mass="43521">MRVMGTPMNSARRRPGVAPSMFVYEHNESQEPRAALTRRPKHELLPGGATTRHTPKSSHCIERDHDDISAEPVRWVALGLDCESEQAVETSPESASELGHGTNKSVQVRLPTSHKASQANGMKILSTIPTQTETHAVSSGSCSSPSLKQSSSSASLRGQLQSCQQCTYVTRNKAHFSRHLWEHMGEPFLHCHFCQAAFIHKSRLVVHMRTHTGERPFSCVHCNASFVQKNNLVRHIRMHTGERPYSCVHCNASFVQKNSLVRHIRVHTGERPFSCAHCSASFVQKENLVRHTRMHTGERPYSCLHCNSSFSMKTCLIEHMRTHTGERPFSCVRCNASFSRKHSLVRHIRMHTGERPFSCVHCNASFSRKQYLTDHMSHNHGNKKP</sequence>
<evidence type="ECO:0000256" key="10">
    <source>
        <dbReference type="ARBA" id="ARBA00023163"/>
    </source>
</evidence>
<dbReference type="Gene3D" id="3.30.160.60">
    <property type="entry name" value="Classic Zinc Finger"/>
    <property type="match status" value="7"/>
</dbReference>
<evidence type="ECO:0000256" key="4">
    <source>
        <dbReference type="ARBA" id="ARBA00022723"/>
    </source>
</evidence>